<dbReference type="STRING" id="49390.A0A068UPF5"/>
<protein>
    <submittedName>
        <fullName evidence="1">Uncharacterized protein</fullName>
    </submittedName>
</protein>
<sequence length="80" mass="9026">MTSCDLPILQVKIVDDSRPAAHRVVESFLNKFFPSGYPCPIVNEGFLRCTQFQLLKHFTSATLSVSSIQVLFIIYEAFAK</sequence>
<dbReference type="Gramene" id="CDP10124">
    <property type="protein sequence ID" value="CDP10124"/>
    <property type="gene ID" value="GSCOC_T00030740001"/>
</dbReference>
<reference evidence="2" key="1">
    <citation type="journal article" date="2014" name="Science">
        <title>The coffee genome provides insight into the convergent evolution of caffeine biosynthesis.</title>
        <authorList>
            <person name="Denoeud F."/>
            <person name="Carretero-Paulet L."/>
            <person name="Dereeper A."/>
            <person name="Droc G."/>
            <person name="Guyot R."/>
            <person name="Pietrella M."/>
            <person name="Zheng C."/>
            <person name="Alberti A."/>
            <person name="Anthony F."/>
            <person name="Aprea G."/>
            <person name="Aury J.M."/>
            <person name="Bento P."/>
            <person name="Bernard M."/>
            <person name="Bocs S."/>
            <person name="Campa C."/>
            <person name="Cenci A."/>
            <person name="Combes M.C."/>
            <person name="Crouzillat D."/>
            <person name="Da Silva C."/>
            <person name="Daddiego L."/>
            <person name="De Bellis F."/>
            <person name="Dussert S."/>
            <person name="Garsmeur O."/>
            <person name="Gayraud T."/>
            <person name="Guignon V."/>
            <person name="Jahn K."/>
            <person name="Jamilloux V."/>
            <person name="Joet T."/>
            <person name="Labadie K."/>
            <person name="Lan T."/>
            <person name="Leclercq J."/>
            <person name="Lepelley M."/>
            <person name="Leroy T."/>
            <person name="Li L.T."/>
            <person name="Librado P."/>
            <person name="Lopez L."/>
            <person name="Munoz A."/>
            <person name="Noel B."/>
            <person name="Pallavicini A."/>
            <person name="Perrotta G."/>
            <person name="Poncet V."/>
            <person name="Pot D."/>
            <person name="Priyono X."/>
            <person name="Rigoreau M."/>
            <person name="Rouard M."/>
            <person name="Rozas J."/>
            <person name="Tranchant-Dubreuil C."/>
            <person name="VanBuren R."/>
            <person name="Zhang Q."/>
            <person name="Andrade A.C."/>
            <person name="Argout X."/>
            <person name="Bertrand B."/>
            <person name="de Kochko A."/>
            <person name="Graziosi G."/>
            <person name="Henry R.J."/>
            <person name="Jayarama X."/>
            <person name="Ming R."/>
            <person name="Nagai C."/>
            <person name="Rounsley S."/>
            <person name="Sankoff D."/>
            <person name="Giuliano G."/>
            <person name="Albert V.A."/>
            <person name="Wincker P."/>
            <person name="Lashermes P."/>
        </authorList>
    </citation>
    <scope>NUCLEOTIDE SEQUENCE [LARGE SCALE GENOMIC DNA]</scope>
    <source>
        <strain evidence="2">cv. DH200-94</strain>
    </source>
</reference>
<dbReference type="PhylomeDB" id="A0A068UPF5"/>
<accession>A0A068UPF5</accession>
<dbReference type="EMBL" id="HG739127">
    <property type="protein sequence ID" value="CDP10124.1"/>
    <property type="molecule type" value="Genomic_DNA"/>
</dbReference>
<organism evidence="1 2">
    <name type="scientific">Coffea canephora</name>
    <name type="common">Robusta coffee</name>
    <dbReference type="NCBI Taxonomy" id="49390"/>
    <lineage>
        <taxon>Eukaryota</taxon>
        <taxon>Viridiplantae</taxon>
        <taxon>Streptophyta</taxon>
        <taxon>Embryophyta</taxon>
        <taxon>Tracheophyta</taxon>
        <taxon>Spermatophyta</taxon>
        <taxon>Magnoliopsida</taxon>
        <taxon>eudicotyledons</taxon>
        <taxon>Gunneridae</taxon>
        <taxon>Pentapetalae</taxon>
        <taxon>asterids</taxon>
        <taxon>lamiids</taxon>
        <taxon>Gentianales</taxon>
        <taxon>Rubiaceae</taxon>
        <taxon>Ixoroideae</taxon>
        <taxon>Gardenieae complex</taxon>
        <taxon>Bertiereae - Coffeeae clade</taxon>
        <taxon>Coffeeae</taxon>
        <taxon>Coffea</taxon>
    </lineage>
</organism>
<gene>
    <name evidence="1" type="ORF">GSCOC_T00030740001</name>
</gene>
<evidence type="ECO:0000313" key="2">
    <source>
        <dbReference type="Proteomes" id="UP000295252"/>
    </source>
</evidence>
<dbReference type="InParanoid" id="A0A068UPF5"/>
<proteinExistence type="predicted"/>
<keyword evidence="2" id="KW-1185">Reference proteome</keyword>
<dbReference type="Proteomes" id="UP000295252">
    <property type="component" value="Chromosome VIII"/>
</dbReference>
<dbReference type="AlphaFoldDB" id="A0A068UPF5"/>
<name>A0A068UPF5_COFCA</name>
<evidence type="ECO:0000313" key="1">
    <source>
        <dbReference type="EMBL" id="CDP10124.1"/>
    </source>
</evidence>